<evidence type="ECO:0000313" key="1">
    <source>
        <dbReference type="EMBL" id="CAK0824022.1"/>
    </source>
</evidence>
<accession>A0ABN9RXX6</accession>
<name>A0ABN9RXX6_9DINO</name>
<dbReference type="EMBL" id="CAUYUJ010008458">
    <property type="protein sequence ID" value="CAK0824022.1"/>
    <property type="molecule type" value="Genomic_DNA"/>
</dbReference>
<keyword evidence="2" id="KW-1185">Reference proteome</keyword>
<dbReference type="Proteomes" id="UP001189429">
    <property type="component" value="Unassembled WGS sequence"/>
</dbReference>
<reference evidence="1" key="1">
    <citation type="submission" date="2023-10" db="EMBL/GenBank/DDBJ databases">
        <authorList>
            <person name="Chen Y."/>
            <person name="Shah S."/>
            <person name="Dougan E. K."/>
            <person name="Thang M."/>
            <person name="Chan C."/>
        </authorList>
    </citation>
    <scope>NUCLEOTIDE SEQUENCE [LARGE SCALE GENOMIC DNA]</scope>
</reference>
<organism evidence="1 2">
    <name type="scientific">Prorocentrum cordatum</name>
    <dbReference type="NCBI Taxonomy" id="2364126"/>
    <lineage>
        <taxon>Eukaryota</taxon>
        <taxon>Sar</taxon>
        <taxon>Alveolata</taxon>
        <taxon>Dinophyceae</taxon>
        <taxon>Prorocentrales</taxon>
        <taxon>Prorocentraceae</taxon>
        <taxon>Prorocentrum</taxon>
    </lineage>
</organism>
<sequence length="145" mass="15787">MVPLVLWASRGVFHFSAWRHEQAHRSSKGSTAPVAPPSCKVAAWTSSLRNPLSSTLPGQLVPLGGGEPMYSFSVSEPFREVPGSSAYLDAYMRDIARPVVLPALATSPRKKVSLSSMPMSARRAFPELVKGRKVFFSPVGRKKYG</sequence>
<comment type="caution">
    <text evidence="1">The sequence shown here is derived from an EMBL/GenBank/DDBJ whole genome shotgun (WGS) entry which is preliminary data.</text>
</comment>
<gene>
    <name evidence="1" type="ORF">PCOR1329_LOCUS24548</name>
</gene>
<evidence type="ECO:0000313" key="2">
    <source>
        <dbReference type="Proteomes" id="UP001189429"/>
    </source>
</evidence>
<proteinExistence type="predicted"/>
<protein>
    <submittedName>
        <fullName evidence="1">Uncharacterized protein</fullName>
    </submittedName>
</protein>